<dbReference type="InterPro" id="IPR017853">
    <property type="entry name" value="GH"/>
</dbReference>
<evidence type="ECO:0000313" key="4">
    <source>
        <dbReference type="Proteomes" id="UP001642405"/>
    </source>
</evidence>
<reference evidence="3 4" key="1">
    <citation type="submission" date="2024-01" db="EMBL/GenBank/DDBJ databases">
        <authorList>
            <person name="Allen C."/>
            <person name="Tagirdzhanova G."/>
        </authorList>
    </citation>
    <scope>NUCLEOTIDE SEQUENCE [LARGE SCALE GENOMIC DNA]</scope>
</reference>
<evidence type="ECO:0000256" key="1">
    <source>
        <dbReference type="SAM" id="SignalP"/>
    </source>
</evidence>
<dbReference type="SUPFAM" id="SSF51445">
    <property type="entry name" value="(Trans)glycosidases"/>
    <property type="match status" value="1"/>
</dbReference>
<keyword evidence="1" id="KW-0732">Signal</keyword>
<feature type="signal peptide" evidence="1">
    <location>
        <begin position="1"/>
        <end position="16"/>
    </location>
</feature>
<dbReference type="PANTHER" id="PTHR36183">
    <property type="entry name" value="BETA-GLUCURONIDASE"/>
    <property type="match status" value="1"/>
</dbReference>
<comment type="caution">
    <text evidence="3">The sequence shown here is derived from an EMBL/GenBank/DDBJ whole genome shotgun (WGS) entry which is preliminary data.</text>
</comment>
<organism evidence="3 4">
    <name type="scientific">Sporothrix curviconia</name>
    <dbReference type="NCBI Taxonomy" id="1260050"/>
    <lineage>
        <taxon>Eukaryota</taxon>
        <taxon>Fungi</taxon>
        <taxon>Dikarya</taxon>
        <taxon>Ascomycota</taxon>
        <taxon>Pezizomycotina</taxon>
        <taxon>Sordariomycetes</taxon>
        <taxon>Sordariomycetidae</taxon>
        <taxon>Ophiostomatales</taxon>
        <taxon>Ophiostomataceae</taxon>
        <taxon>Sporothrix</taxon>
    </lineage>
</organism>
<proteinExistence type="predicted"/>
<keyword evidence="4" id="KW-1185">Reference proteome</keyword>
<gene>
    <name evidence="3" type="ORF">SCUCBS95973_002490</name>
</gene>
<name>A0ABP0B7H1_9PEZI</name>
<dbReference type="Gene3D" id="3.20.20.80">
    <property type="entry name" value="Glycosidases"/>
    <property type="match status" value="1"/>
</dbReference>
<feature type="domain" description="Beta-glucuronidase C-terminal" evidence="2">
    <location>
        <begin position="469"/>
        <end position="600"/>
    </location>
</feature>
<dbReference type="InterPro" id="IPR052974">
    <property type="entry name" value="GH79_Enzymes"/>
</dbReference>
<evidence type="ECO:0000313" key="3">
    <source>
        <dbReference type="EMBL" id="CAK7215482.1"/>
    </source>
</evidence>
<dbReference type="InterPro" id="IPR031728">
    <property type="entry name" value="GlcAase_C"/>
</dbReference>
<sequence length="603" mass="64467">MKATFSILAWTASASASVYKLSASLPASAGALPVLDAFVSFSIEFASFPDFSGNRSAPNTFTDALLSNLGDLTGTKPYIRVGGNTQDYALYNASLPWAINGTFNLSRSADYPTTVYIGPSFFEGYGTLPGVRFSHGFNLALATTPAGWQTLLDTVPVACKALQPGIRGNWTARAGGANRGGNGTHVMGDPDTYRRLYTWEYGNEPDLLSTSAQGPTRPRQWNESTYVAQWLNGTRQIRQLVQKHCPGLVREDHHRRASSPSPVVADYAGFMAPSFAGTNNHLKALATWKVGLDIDGDISLFSSHNYISGATSPGVTLQGTLMNHSNTERSVNAHIGEYTAIFGAEHARARGSNDTAEDTGQRPRHIFGEANSLYNEGKPGLSNSFGAALWGVDFLMYSAAAGIGRVHMHQGTNYRYASWQPVETDLATRGTKPPYYGNIAVAAALGDTRQHSVSVASLSRAGDPDVDSAYAVYVDGNLARVLVLNMRGYNTTVGGTGLEGPVAVQVPRRLSHNYTFALPAKLDRNDTVPSGNSSTGSILVQRLLAKGSDAITGITWDGWSYNVELDGGRPVRLANVTTGERLAVQDGQVTVSLPDSSAALLHF</sequence>
<dbReference type="Pfam" id="PF16862">
    <property type="entry name" value="Glyco_hydro_79C"/>
    <property type="match status" value="1"/>
</dbReference>
<dbReference type="Proteomes" id="UP001642405">
    <property type="component" value="Unassembled WGS sequence"/>
</dbReference>
<protein>
    <recommendedName>
        <fullName evidence="2">Beta-glucuronidase C-terminal domain-containing protein</fullName>
    </recommendedName>
</protein>
<evidence type="ECO:0000259" key="2">
    <source>
        <dbReference type="Pfam" id="PF16862"/>
    </source>
</evidence>
<dbReference type="EMBL" id="CAWUHB010000010">
    <property type="protein sequence ID" value="CAK7215482.1"/>
    <property type="molecule type" value="Genomic_DNA"/>
</dbReference>
<dbReference type="PANTHER" id="PTHR36183:SF2">
    <property type="entry name" value="BETA-GLUCURONIDASE C-TERMINAL DOMAIN-CONTAINING PROTEIN"/>
    <property type="match status" value="1"/>
</dbReference>
<accession>A0ABP0B7H1</accession>
<feature type="chain" id="PRO_5046145003" description="Beta-glucuronidase C-terminal domain-containing protein" evidence="1">
    <location>
        <begin position="17"/>
        <end position="603"/>
    </location>
</feature>